<evidence type="ECO:0000313" key="2">
    <source>
        <dbReference type="Proteomes" id="UP000215914"/>
    </source>
</evidence>
<keyword evidence="2" id="KW-1185">Reference proteome</keyword>
<dbReference type="AlphaFoldDB" id="A0A9K3HUK5"/>
<gene>
    <name evidence="1" type="ORF">HanXRQr2_Chr11g0520061</name>
</gene>
<reference evidence="1" key="1">
    <citation type="journal article" date="2017" name="Nature">
        <title>The sunflower genome provides insights into oil metabolism, flowering and Asterid evolution.</title>
        <authorList>
            <person name="Badouin H."/>
            <person name="Gouzy J."/>
            <person name="Grassa C.J."/>
            <person name="Murat F."/>
            <person name="Staton S.E."/>
            <person name="Cottret L."/>
            <person name="Lelandais-Briere C."/>
            <person name="Owens G.L."/>
            <person name="Carrere S."/>
            <person name="Mayjonade B."/>
            <person name="Legrand L."/>
            <person name="Gill N."/>
            <person name="Kane N.C."/>
            <person name="Bowers J.E."/>
            <person name="Hubner S."/>
            <person name="Bellec A."/>
            <person name="Berard A."/>
            <person name="Berges H."/>
            <person name="Blanchet N."/>
            <person name="Boniface M.C."/>
            <person name="Brunel D."/>
            <person name="Catrice O."/>
            <person name="Chaidir N."/>
            <person name="Claudel C."/>
            <person name="Donnadieu C."/>
            <person name="Faraut T."/>
            <person name="Fievet G."/>
            <person name="Helmstetter N."/>
            <person name="King M."/>
            <person name="Knapp S.J."/>
            <person name="Lai Z."/>
            <person name="Le Paslier M.C."/>
            <person name="Lippi Y."/>
            <person name="Lorenzon L."/>
            <person name="Mandel J.R."/>
            <person name="Marage G."/>
            <person name="Marchand G."/>
            <person name="Marquand E."/>
            <person name="Bret-Mestries E."/>
            <person name="Morien E."/>
            <person name="Nambeesan S."/>
            <person name="Nguyen T."/>
            <person name="Pegot-Espagnet P."/>
            <person name="Pouilly N."/>
            <person name="Raftis F."/>
            <person name="Sallet E."/>
            <person name="Schiex T."/>
            <person name="Thomas J."/>
            <person name="Vandecasteele C."/>
            <person name="Vares D."/>
            <person name="Vear F."/>
            <person name="Vautrin S."/>
            <person name="Crespi M."/>
            <person name="Mangin B."/>
            <person name="Burke J.M."/>
            <person name="Salse J."/>
            <person name="Munos S."/>
            <person name="Vincourt P."/>
            <person name="Rieseberg L.H."/>
            <person name="Langlade N.B."/>
        </authorList>
    </citation>
    <scope>NUCLEOTIDE SEQUENCE</scope>
    <source>
        <tissue evidence="1">Leaves</tissue>
    </source>
</reference>
<organism evidence="1 2">
    <name type="scientific">Helianthus annuus</name>
    <name type="common">Common sunflower</name>
    <dbReference type="NCBI Taxonomy" id="4232"/>
    <lineage>
        <taxon>Eukaryota</taxon>
        <taxon>Viridiplantae</taxon>
        <taxon>Streptophyta</taxon>
        <taxon>Embryophyta</taxon>
        <taxon>Tracheophyta</taxon>
        <taxon>Spermatophyta</taxon>
        <taxon>Magnoliopsida</taxon>
        <taxon>eudicotyledons</taxon>
        <taxon>Gunneridae</taxon>
        <taxon>Pentapetalae</taxon>
        <taxon>asterids</taxon>
        <taxon>campanulids</taxon>
        <taxon>Asterales</taxon>
        <taxon>Asteraceae</taxon>
        <taxon>Asteroideae</taxon>
        <taxon>Heliantheae alliance</taxon>
        <taxon>Heliantheae</taxon>
        <taxon>Helianthus</taxon>
    </lineage>
</organism>
<accession>A0A9K3HUK5</accession>
<evidence type="ECO:0000313" key="1">
    <source>
        <dbReference type="EMBL" id="KAF5784485.1"/>
    </source>
</evidence>
<comment type="caution">
    <text evidence="1">The sequence shown here is derived from an EMBL/GenBank/DDBJ whole genome shotgun (WGS) entry which is preliminary data.</text>
</comment>
<sequence>MKPYTQLTKNCEISIPPTAGGVIITCLSGGRPYQTEQVFE</sequence>
<name>A0A9K3HUK5_HELAN</name>
<dbReference type="EMBL" id="MNCJ02000326">
    <property type="protein sequence ID" value="KAF5784485.1"/>
    <property type="molecule type" value="Genomic_DNA"/>
</dbReference>
<protein>
    <submittedName>
        <fullName evidence="1">Uncharacterized protein</fullName>
    </submittedName>
</protein>
<dbReference type="Gramene" id="mRNA:HanXRQr2_Chr11g0520061">
    <property type="protein sequence ID" value="mRNA:HanXRQr2_Chr11g0520061"/>
    <property type="gene ID" value="HanXRQr2_Chr11g0520061"/>
</dbReference>
<dbReference type="Proteomes" id="UP000215914">
    <property type="component" value="Unassembled WGS sequence"/>
</dbReference>
<reference evidence="1" key="2">
    <citation type="submission" date="2020-06" db="EMBL/GenBank/DDBJ databases">
        <title>Helianthus annuus Genome sequencing and assembly Release 2.</title>
        <authorList>
            <person name="Gouzy J."/>
            <person name="Langlade N."/>
            <person name="Munos S."/>
        </authorList>
    </citation>
    <scope>NUCLEOTIDE SEQUENCE</scope>
    <source>
        <tissue evidence="1">Leaves</tissue>
    </source>
</reference>
<proteinExistence type="predicted"/>